<comment type="similarity">
    <text evidence="4 13">Belongs to the glycosyltransferase 31 family.</text>
</comment>
<dbReference type="PANTHER" id="PTHR11214:SF74">
    <property type="entry name" value="HYDROXYPROLINE O-GALACTOSYLTRANSFERASE HPGT1"/>
    <property type="match status" value="1"/>
</dbReference>
<gene>
    <name evidence="14" type="ORF">C3L33_03303</name>
</gene>
<dbReference type="OrthoDB" id="1158011at2759"/>
<evidence type="ECO:0000256" key="2">
    <source>
        <dbReference type="ARBA" id="ARBA00004323"/>
    </source>
</evidence>
<keyword evidence="6" id="KW-0808">Transferase</keyword>
<evidence type="ECO:0000256" key="7">
    <source>
        <dbReference type="ARBA" id="ARBA00022692"/>
    </source>
</evidence>
<evidence type="ECO:0000256" key="9">
    <source>
        <dbReference type="ARBA" id="ARBA00022989"/>
    </source>
</evidence>
<evidence type="ECO:0000256" key="3">
    <source>
        <dbReference type="ARBA" id="ARBA00004922"/>
    </source>
</evidence>
<evidence type="ECO:0000256" key="11">
    <source>
        <dbReference type="ARBA" id="ARBA00023136"/>
    </source>
</evidence>
<dbReference type="UniPathway" id="UPA00378"/>
<keyword evidence="8 13" id="KW-0735">Signal-anchor</keyword>
<evidence type="ECO:0000256" key="6">
    <source>
        <dbReference type="ARBA" id="ARBA00022679"/>
    </source>
</evidence>
<proteinExistence type="inferred from homology"/>
<sequence>MLATIASFYVAGRKDYVTMYRKSMPFRSRHEGQSAVSVDDTLKIIACREQQKKLSALEMELAAARPEGFKLNHLAVTNQPPKKRPLVVIGVLTGFSRKTNRDAIRKAWMGTGSALKKMEDRKGIIVRFVIGRSSNRGDSLERAIDSENKQTNDFIILENHIEALEELPKKTKNFFAQASEKWDAEFFAKVNDDVYVNIDALGSTLAAHLDKPRAYIGCMKSGEVFSEQSHKWYEPDWWKFGNTKSFLFCYGTLTSDSLNTDAADMLGLTLTVSSFVAYCFWPAVLSSTTCGTVTDLCTIEFADLFFVLMPMTMLVLVPGLLGLMLNMLMRKLFAAHPHLGHQELSAQVYDHTKNHEKNNSNNKFQKYLKDAIT</sequence>
<dbReference type="GO" id="GO:0000139">
    <property type="term" value="C:Golgi membrane"/>
    <property type="evidence" value="ECO:0007669"/>
    <property type="project" value="UniProtKB-SubCell"/>
</dbReference>
<name>A0A6A4M5V7_9ERIC</name>
<evidence type="ECO:0000256" key="1">
    <source>
        <dbReference type="ARBA" id="ARBA00001936"/>
    </source>
</evidence>
<keyword evidence="10 13" id="KW-0333">Golgi apparatus</keyword>
<dbReference type="AlphaFoldDB" id="A0A6A4M5V7"/>
<protein>
    <recommendedName>
        <fullName evidence="13">Hexosyltransferase</fullName>
        <ecNumber evidence="13">2.4.1.-</ecNumber>
    </recommendedName>
</protein>
<feature type="non-terminal residue" evidence="14">
    <location>
        <position position="1"/>
    </location>
</feature>
<accession>A0A6A4M5V7</accession>
<dbReference type="Gene3D" id="3.90.550.50">
    <property type="match status" value="1"/>
</dbReference>
<comment type="pathway">
    <text evidence="3">Protein modification; protein glycosylation.</text>
</comment>
<evidence type="ECO:0000256" key="13">
    <source>
        <dbReference type="RuleBase" id="RU363063"/>
    </source>
</evidence>
<keyword evidence="5 13" id="KW-0328">Glycosyltransferase</keyword>
<dbReference type="Proteomes" id="UP000428333">
    <property type="component" value="Linkage Group LG02"/>
</dbReference>
<dbReference type="InterPro" id="IPR002659">
    <property type="entry name" value="Glyco_trans_31"/>
</dbReference>
<evidence type="ECO:0000256" key="5">
    <source>
        <dbReference type="ARBA" id="ARBA00022676"/>
    </source>
</evidence>
<evidence type="ECO:0000256" key="4">
    <source>
        <dbReference type="ARBA" id="ARBA00008661"/>
    </source>
</evidence>
<feature type="transmembrane region" description="Helical" evidence="13">
    <location>
        <begin position="304"/>
        <end position="325"/>
    </location>
</feature>
<comment type="caution">
    <text evidence="14">The sequence shown here is derived from an EMBL/GenBank/DDBJ whole genome shotgun (WGS) entry which is preliminary data.</text>
</comment>
<dbReference type="EC" id="2.4.1.-" evidence="13"/>
<dbReference type="Pfam" id="PF01762">
    <property type="entry name" value="Galactosyl_T"/>
    <property type="match status" value="1"/>
</dbReference>
<comment type="cofactor">
    <cofactor evidence="1 13">
        <name>Mn(2+)</name>
        <dbReference type="ChEBI" id="CHEBI:29035"/>
    </cofactor>
</comment>
<keyword evidence="11 13" id="KW-0472">Membrane</keyword>
<evidence type="ECO:0000256" key="10">
    <source>
        <dbReference type="ARBA" id="ARBA00023034"/>
    </source>
</evidence>
<dbReference type="GO" id="GO:0008378">
    <property type="term" value="F:galactosyltransferase activity"/>
    <property type="evidence" value="ECO:0007669"/>
    <property type="project" value="TreeGrafter"/>
</dbReference>
<comment type="subcellular location">
    <subcellularLocation>
        <location evidence="2 13">Golgi apparatus membrane</location>
        <topology evidence="2 13">Single-pass type II membrane protein</topology>
    </subcellularLocation>
</comment>
<reference evidence="14 15" key="1">
    <citation type="journal article" date="2019" name="Genome Biol. Evol.">
        <title>The Rhododendron genome and chromosomal organization provide insight into shared whole-genome duplications across the heath family (Ericaceae).</title>
        <authorList>
            <person name="Soza V.L."/>
            <person name="Lindsley D."/>
            <person name="Waalkes A."/>
            <person name="Ramage E."/>
            <person name="Patwardhan R.P."/>
            <person name="Burton J.N."/>
            <person name="Adey A."/>
            <person name="Kumar A."/>
            <person name="Qiu R."/>
            <person name="Shendure J."/>
            <person name="Hall B."/>
        </authorList>
    </citation>
    <scope>NUCLEOTIDE SEQUENCE [LARGE SCALE GENOMIC DNA]</scope>
    <source>
        <strain evidence="14">RSF 1966-606</strain>
    </source>
</reference>
<evidence type="ECO:0000313" key="14">
    <source>
        <dbReference type="EMBL" id="KAE9464802.1"/>
    </source>
</evidence>
<keyword evidence="7 13" id="KW-0812">Transmembrane</keyword>
<organism evidence="14 15">
    <name type="scientific">Rhododendron williamsianum</name>
    <dbReference type="NCBI Taxonomy" id="262921"/>
    <lineage>
        <taxon>Eukaryota</taxon>
        <taxon>Viridiplantae</taxon>
        <taxon>Streptophyta</taxon>
        <taxon>Embryophyta</taxon>
        <taxon>Tracheophyta</taxon>
        <taxon>Spermatophyta</taxon>
        <taxon>Magnoliopsida</taxon>
        <taxon>eudicotyledons</taxon>
        <taxon>Gunneridae</taxon>
        <taxon>Pentapetalae</taxon>
        <taxon>asterids</taxon>
        <taxon>Ericales</taxon>
        <taxon>Ericaceae</taxon>
        <taxon>Ericoideae</taxon>
        <taxon>Rhodoreae</taxon>
        <taxon>Rhododendron</taxon>
    </lineage>
</organism>
<evidence type="ECO:0000256" key="12">
    <source>
        <dbReference type="ARBA" id="ARBA00023211"/>
    </source>
</evidence>
<dbReference type="EMBL" id="QEFC01000323">
    <property type="protein sequence ID" value="KAE9464802.1"/>
    <property type="molecule type" value="Genomic_DNA"/>
</dbReference>
<keyword evidence="9 13" id="KW-1133">Transmembrane helix</keyword>
<evidence type="ECO:0000313" key="15">
    <source>
        <dbReference type="Proteomes" id="UP000428333"/>
    </source>
</evidence>
<dbReference type="PANTHER" id="PTHR11214">
    <property type="entry name" value="BETA-1,3-N-ACETYLGLUCOSAMINYLTRANSFERASE"/>
    <property type="match status" value="1"/>
</dbReference>
<keyword evidence="15" id="KW-1185">Reference proteome</keyword>
<keyword evidence="12 13" id="KW-0464">Manganese</keyword>
<evidence type="ECO:0000256" key="8">
    <source>
        <dbReference type="ARBA" id="ARBA00022968"/>
    </source>
</evidence>